<dbReference type="Pfam" id="PF12771">
    <property type="entry name" value="SusD-like_2"/>
    <property type="match status" value="1"/>
</dbReference>
<reference evidence="1 2" key="1">
    <citation type="submission" date="2019-07" db="EMBL/GenBank/DDBJ databases">
        <title>Genomic Encyclopedia of Archaeal and Bacterial Type Strains, Phase II (KMG-II): from individual species to whole genera.</title>
        <authorList>
            <person name="Goeker M."/>
        </authorList>
    </citation>
    <scope>NUCLEOTIDE SEQUENCE [LARGE SCALE GENOMIC DNA]</scope>
    <source>
        <strain evidence="1 2">ATCC BAA-1854</strain>
    </source>
</reference>
<comment type="caution">
    <text evidence="1">The sequence shown here is derived from an EMBL/GenBank/DDBJ whole genome shotgun (WGS) entry which is preliminary data.</text>
</comment>
<dbReference type="Proteomes" id="UP000317010">
    <property type="component" value="Unassembled WGS sequence"/>
</dbReference>
<proteinExistence type="predicted"/>
<evidence type="ECO:0000313" key="2">
    <source>
        <dbReference type="Proteomes" id="UP000317010"/>
    </source>
</evidence>
<keyword evidence="2" id="KW-1185">Reference proteome</keyword>
<dbReference type="InterPro" id="IPR011990">
    <property type="entry name" value="TPR-like_helical_dom_sf"/>
</dbReference>
<dbReference type="PROSITE" id="PS51257">
    <property type="entry name" value="PROKAR_LIPOPROTEIN"/>
    <property type="match status" value="1"/>
</dbReference>
<gene>
    <name evidence="1" type="ORF">JN11_01731</name>
</gene>
<accession>A0A562U6X8</accession>
<dbReference type="EMBL" id="VLLI01000004">
    <property type="protein sequence ID" value="TWJ01580.1"/>
    <property type="molecule type" value="Genomic_DNA"/>
</dbReference>
<dbReference type="SUPFAM" id="SSF48452">
    <property type="entry name" value="TPR-like"/>
    <property type="match status" value="1"/>
</dbReference>
<dbReference type="InterPro" id="IPR041662">
    <property type="entry name" value="SusD-like_2"/>
</dbReference>
<sequence length="557" mass="61527">MIMKKISGIYLLPVLVLLVVSSCKKSFKDDTVNNNLPNSVPSALLLTGVLTNLVDLPDGATSSSTQSAMVYPNASNKDEIWGQYYIYNYDYYGNNTYDFDSGADYYTTLTNVVAMESQATASGGAAINPYEAMGKFFRAYFFSKMSLERGDIPMTQALQGLKNLTPAYDTQKSVMIQCLAWLESANSDMAQLINNPNIGGTGAGATLGGDIFYGNSLAQWQKVVNTFRIRLLLELSKQAADPDLNVPAQFAKIIADPVTYPLMQSSSDNMQYVFLESVNTNYYPQYPEVFGQSGSRQNLSLTYTALAGSLNDPRVYAVAEPSRYQVDTLHNSPTAFSSFVGADPGLDLGTMYNNAGLQRYSFINRKRYYSTHVGEPSIQIGYPELMFNIAEGINRGWAAGNAETYYIAGIQASMASYGIPVNGTYTASFYHPVNINDTYPTEDNANYNTYTININWNTYYAQPSVQYTAGATGLTEILQQKYLALFRHSGLEAYFNYRRTGVPTFTTGPGTDNGQRIAMRFQYPLSDRSGNTVNYEKALASQYGGNDDINGIMWILK</sequence>
<dbReference type="Gene3D" id="1.25.40.390">
    <property type="match status" value="1"/>
</dbReference>
<name>A0A562U6X8_9SPHI</name>
<organism evidence="1 2">
    <name type="scientific">Mucilaginibacter frigoritolerans</name>
    <dbReference type="NCBI Taxonomy" id="652788"/>
    <lineage>
        <taxon>Bacteria</taxon>
        <taxon>Pseudomonadati</taxon>
        <taxon>Bacteroidota</taxon>
        <taxon>Sphingobacteriia</taxon>
        <taxon>Sphingobacteriales</taxon>
        <taxon>Sphingobacteriaceae</taxon>
        <taxon>Mucilaginibacter</taxon>
    </lineage>
</organism>
<protein>
    <submittedName>
        <fullName evidence="1">SusD-like starch-binding protein associating with outer membrane</fullName>
    </submittedName>
</protein>
<evidence type="ECO:0000313" key="1">
    <source>
        <dbReference type="EMBL" id="TWJ01580.1"/>
    </source>
</evidence>
<dbReference type="AlphaFoldDB" id="A0A562U6X8"/>